<dbReference type="CDD" id="cd00034">
    <property type="entry name" value="CSD"/>
    <property type="match status" value="1"/>
</dbReference>
<evidence type="ECO:0000256" key="2">
    <source>
        <dbReference type="ARBA" id="ARBA00023242"/>
    </source>
</evidence>
<dbReference type="Pfam" id="PF01393">
    <property type="entry name" value="Chromo_shadow"/>
    <property type="match status" value="1"/>
</dbReference>
<accession>A0A6B2LJR9</accession>
<dbReference type="SMART" id="SM00298">
    <property type="entry name" value="CHROMO"/>
    <property type="match status" value="2"/>
</dbReference>
<sequence>MKWKGYSDAENTWEDEENLLDAQHLLKEFNKNEEKEGDPENDPEAPNSEPPAKKQRREMDPKKQQDPGAAKRQRKAKEEVGFDHGDKVQEIVGARIIKNVLHLYVQWKGKNVCSFVPADVCNKKIPQKVIQFYESRIKFERPLDDNM</sequence>
<feature type="domain" description="Chromo" evidence="4">
    <location>
        <begin position="1"/>
        <end position="41"/>
    </location>
</feature>
<reference evidence="5" key="1">
    <citation type="journal article" date="2020" name="J. Eukaryot. Microbiol.">
        <title>De novo Sequencing, Assembly and Annotation of the Transcriptome for the Free-Living Testate Amoeba Arcella intermedia.</title>
        <authorList>
            <person name="Ribeiro G.M."/>
            <person name="Porfirio-Sousa A.L."/>
            <person name="Maurer-Alcala X.X."/>
            <person name="Katz L.A."/>
            <person name="Lahr D.J.G."/>
        </authorList>
    </citation>
    <scope>NUCLEOTIDE SEQUENCE</scope>
</reference>
<proteinExistence type="predicted"/>
<dbReference type="PANTHER" id="PTHR22812">
    <property type="entry name" value="CHROMOBOX PROTEIN"/>
    <property type="match status" value="1"/>
</dbReference>
<dbReference type="PROSITE" id="PS50013">
    <property type="entry name" value="CHROMO_2"/>
    <property type="match status" value="1"/>
</dbReference>
<dbReference type="InterPro" id="IPR051219">
    <property type="entry name" value="Heterochromatin_chromo-domain"/>
</dbReference>
<dbReference type="GO" id="GO:0005634">
    <property type="term" value="C:nucleus"/>
    <property type="evidence" value="ECO:0007669"/>
    <property type="project" value="UniProtKB-SubCell"/>
</dbReference>
<dbReference type="InterPro" id="IPR023780">
    <property type="entry name" value="Chromo_domain"/>
</dbReference>
<dbReference type="SUPFAM" id="SSF54160">
    <property type="entry name" value="Chromo domain-like"/>
    <property type="match status" value="2"/>
</dbReference>
<comment type="subcellular location">
    <subcellularLocation>
        <location evidence="1">Nucleus</location>
    </subcellularLocation>
</comment>
<dbReference type="EMBL" id="GIBP01008314">
    <property type="protein sequence ID" value="NDV37283.1"/>
    <property type="molecule type" value="Transcribed_RNA"/>
</dbReference>
<protein>
    <recommendedName>
        <fullName evidence="4">Chromo domain-containing protein</fullName>
    </recommendedName>
</protein>
<feature type="compositionally biased region" description="Basic and acidic residues" evidence="3">
    <location>
        <begin position="25"/>
        <end position="34"/>
    </location>
</feature>
<dbReference type="InterPro" id="IPR000953">
    <property type="entry name" value="Chromo/chromo_shadow_dom"/>
</dbReference>
<evidence type="ECO:0000313" key="5">
    <source>
        <dbReference type="EMBL" id="NDV37283.1"/>
    </source>
</evidence>
<name>A0A6B2LJR9_9EUKA</name>
<dbReference type="Pfam" id="PF00385">
    <property type="entry name" value="Chromo"/>
    <property type="match status" value="1"/>
</dbReference>
<organism evidence="5">
    <name type="scientific">Arcella intermedia</name>
    <dbReference type="NCBI Taxonomy" id="1963864"/>
    <lineage>
        <taxon>Eukaryota</taxon>
        <taxon>Amoebozoa</taxon>
        <taxon>Tubulinea</taxon>
        <taxon>Elardia</taxon>
        <taxon>Arcellinida</taxon>
        <taxon>Sphaerothecina</taxon>
        <taxon>Arcellidae</taxon>
        <taxon>Arcella</taxon>
    </lineage>
</organism>
<keyword evidence="2" id="KW-0539">Nucleus</keyword>
<dbReference type="CDD" id="cd00024">
    <property type="entry name" value="CD_CSD"/>
    <property type="match status" value="1"/>
</dbReference>
<evidence type="ECO:0000256" key="3">
    <source>
        <dbReference type="SAM" id="MobiDB-lite"/>
    </source>
</evidence>
<dbReference type="InterPro" id="IPR016197">
    <property type="entry name" value="Chromo-like_dom_sf"/>
</dbReference>
<dbReference type="InterPro" id="IPR008251">
    <property type="entry name" value="Chromo_shadow_dom"/>
</dbReference>
<dbReference type="SMART" id="SM00300">
    <property type="entry name" value="ChSh"/>
    <property type="match status" value="1"/>
</dbReference>
<evidence type="ECO:0000256" key="1">
    <source>
        <dbReference type="ARBA" id="ARBA00004123"/>
    </source>
</evidence>
<evidence type="ECO:0000259" key="4">
    <source>
        <dbReference type="PROSITE" id="PS50013"/>
    </source>
</evidence>
<dbReference type="Gene3D" id="2.40.50.40">
    <property type="match status" value="2"/>
</dbReference>
<dbReference type="AlphaFoldDB" id="A0A6B2LJR9"/>
<feature type="region of interest" description="Disordered" evidence="3">
    <location>
        <begin position="25"/>
        <end position="84"/>
    </location>
</feature>